<reference evidence="2" key="1">
    <citation type="submission" date="2025-08" db="UniProtKB">
        <authorList>
            <consortium name="Ensembl"/>
        </authorList>
    </citation>
    <scope>IDENTIFICATION</scope>
</reference>
<feature type="chain" id="PRO_5034467084" evidence="1">
    <location>
        <begin position="21"/>
        <end position="152"/>
    </location>
</feature>
<dbReference type="GeneTree" id="ENSGT00690000103873"/>
<dbReference type="AlphaFoldDB" id="A0A8C4DQW5"/>
<dbReference type="OMA" id="SRRMMNQ"/>
<keyword evidence="3" id="KW-1185">Reference proteome</keyword>
<dbReference type="OrthoDB" id="2428896at2759"/>
<sequence length="152" mass="16544">MISFKMLLCALVLTLLAVTGESSSGGGGTPNHNYELSGSELRRLYNSAVFKAERMKRPLDGTSFVLGPLSHSGVRVTLADRSQWLIHKGGNYGVSSQTVVTNARHMSSDWRVVQTLDFQGTKTVADFVAAGGSDYSLIFDNCHLGSRRMMNQ</sequence>
<dbReference type="Proteomes" id="UP000694389">
    <property type="component" value="Unassembled WGS sequence"/>
</dbReference>
<evidence type="ECO:0000313" key="2">
    <source>
        <dbReference type="Ensembl" id="ENSDLAP00005005456.1"/>
    </source>
</evidence>
<protein>
    <submittedName>
        <fullName evidence="2">Uncharacterized protein</fullName>
    </submittedName>
</protein>
<evidence type="ECO:0000256" key="1">
    <source>
        <dbReference type="SAM" id="SignalP"/>
    </source>
</evidence>
<name>A0A8C4DQW5_DICLA</name>
<keyword evidence="1" id="KW-0732">Signal</keyword>
<gene>
    <name evidence="2" type="primary">LOC127362983</name>
</gene>
<accession>A0A8C4DQW5</accession>
<organism evidence="2 3">
    <name type="scientific">Dicentrarchus labrax</name>
    <name type="common">European seabass</name>
    <name type="synonym">Morone labrax</name>
    <dbReference type="NCBI Taxonomy" id="13489"/>
    <lineage>
        <taxon>Eukaryota</taxon>
        <taxon>Metazoa</taxon>
        <taxon>Chordata</taxon>
        <taxon>Craniata</taxon>
        <taxon>Vertebrata</taxon>
        <taxon>Euteleostomi</taxon>
        <taxon>Actinopterygii</taxon>
        <taxon>Neopterygii</taxon>
        <taxon>Teleostei</taxon>
        <taxon>Neoteleostei</taxon>
        <taxon>Acanthomorphata</taxon>
        <taxon>Eupercaria</taxon>
        <taxon>Moronidae</taxon>
        <taxon>Dicentrarchus</taxon>
    </lineage>
</organism>
<reference evidence="2" key="2">
    <citation type="submission" date="2025-09" db="UniProtKB">
        <authorList>
            <consortium name="Ensembl"/>
        </authorList>
    </citation>
    <scope>IDENTIFICATION</scope>
</reference>
<dbReference type="RefSeq" id="XP_051255372.1">
    <property type="nucleotide sequence ID" value="XM_051399412.1"/>
</dbReference>
<feature type="signal peptide" evidence="1">
    <location>
        <begin position="1"/>
        <end position="20"/>
    </location>
</feature>
<proteinExistence type="predicted"/>
<dbReference type="GeneID" id="127362983"/>
<evidence type="ECO:0000313" key="3">
    <source>
        <dbReference type="Proteomes" id="UP000694389"/>
    </source>
</evidence>
<dbReference type="Ensembl" id="ENSDLAT00005005690.2">
    <property type="protein sequence ID" value="ENSDLAP00005005456.1"/>
    <property type="gene ID" value="ENSDLAG00005002533.2"/>
</dbReference>